<feature type="transmembrane region" description="Helical" evidence="6">
    <location>
        <begin position="757"/>
        <end position="776"/>
    </location>
</feature>
<dbReference type="KEGG" id="nth:Nther_2083"/>
<feature type="transmembrane region" description="Helical" evidence="6">
    <location>
        <begin position="712"/>
        <end position="737"/>
    </location>
</feature>
<dbReference type="Pfam" id="PF02687">
    <property type="entry name" value="FtsX"/>
    <property type="match status" value="2"/>
</dbReference>
<reference evidence="8 9" key="1">
    <citation type="submission" date="2008-04" db="EMBL/GenBank/DDBJ databases">
        <title>Complete sequence of chromosome of Natranaerobius thermophilus JW/NM-WN-LF.</title>
        <authorList>
            <consortium name="US DOE Joint Genome Institute"/>
            <person name="Copeland A."/>
            <person name="Lucas S."/>
            <person name="Lapidus A."/>
            <person name="Glavina del Rio T."/>
            <person name="Dalin E."/>
            <person name="Tice H."/>
            <person name="Bruce D."/>
            <person name="Goodwin L."/>
            <person name="Pitluck S."/>
            <person name="Chertkov O."/>
            <person name="Brettin T."/>
            <person name="Detter J.C."/>
            <person name="Han C."/>
            <person name="Kuske C.R."/>
            <person name="Schmutz J."/>
            <person name="Larimer F."/>
            <person name="Land M."/>
            <person name="Hauser L."/>
            <person name="Kyrpides N."/>
            <person name="Lykidis A."/>
            <person name="Mesbah N.M."/>
            <person name="Wiegel J."/>
        </authorList>
    </citation>
    <scope>NUCLEOTIDE SEQUENCE [LARGE SCALE GENOMIC DNA]</scope>
    <source>
        <strain evidence="9">ATCC BAA-1301 / DSM 18059 / JW/NM-WN-LF</strain>
    </source>
</reference>
<feature type="transmembrane region" description="Helical" evidence="6">
    <location>
        <begin position="268"/>
        <end position="289"/>
    </location>
</feature>
<dbReference type="eggNOG" id="COG0577">
    <property type="taxonomic scope" value="Bacteria"/>
</dbReference>
<dbReference type="PANTHER" id="PTHR30287">
    <property type="entry name" value="MEMBRANE COMPONENT OF PREDICTED ABC SUPERFAMILY METABOLITE UPTAKE TRANSPORTER"/>
    <property type="match status" value="1"/>
</dbReference>
<dbReference type="InParanoid" id="B2A6X5"/>
<evidence type="ECO:0000256" key="6">
    <source>
        <dbReference type="SAM" id="Phobius"/>
    </source>
</evidence>
<keyword evidence="3 6" id="KW-0812">Transmembrane</keyword>
<dbReference type="EMBL" id="CP001034">
    <property type="protein sequence ID" value="ACB85650.1"/>
    <property type="molecule type" value="Genomic_DNA"/>
</dbReference>
<evidence type="ECO:0000256" key="5">
    <source>
        <dbReference type="ARBA" id="ARBA00023136"/>
    </source>
</evidence>
<feature type="domain" description="ABC3 transporter permease C-terminal" evidence="7">
    <location>
        <begin position="671"/>
        <end position="780"/>
    </location>
</feature>
<proteinExistence type="predicted"/>
<evidence type="ECO:0000313" key="8">
    <source>
        <dbReference type="EMBL" id="ACB85650.1"/>
    </source>
</evidence>
<keyword evidence="9" id="KW-1185">Reference proteome</keyword>
<feature type="transmembrane region" description="Helical" evidence="6">
    <location>
        <begin position="356"/>
        <end position="378"/>
    </location>
</feature>
<evidence type="ECO:0000256" key="4">
    <source>
        <dbReference type="ARBA" id="ARBA00022989"/>
    </source>
</evidence>
<name>B2A6X5_NATTJ</name>
<evidence type="ECO:0000256" key="3">
    <source>
        <dbReference type="ARBA" id="ARBA00022692"/>
    </source>
</evidence>
<accession>B2A6X5</accession>
<dbReference type="HOGENOM" id="CLU_005531_2_0_9"/>
<dbReference type="PANTHER" id="PTHR30287:SF1">
    <property type="entry name" value="INNER MEMBRANE PROTEIN"/>
    <property type="match status" value="1"/>
</dbReference>
<reference evidence="8 9" key="2">
    <citation type="journal article" date="2011" name="J. Bacteriol.">
        <title>Complete genome sequence of the anaerobic, halophilic alkalithermophile Natranaerobius thermophilus JW/NM-WN-LF.</title>
        <authorList>
            <person name="Zhao B."/>
            <person name="Mesbah N.M."/>
            <person name="Dalin E."/>
            <person name="Goodwin L."/>
            <person name="Nolan M."/>
            <person name="Pitluck S."/>
            <person name="Chertkov O."/>
            <person name="Brettin T.S."/>
            <person name="Han J."/>
            <person name="Larimer F.W."/>
            <person name="Land M.L."/>
            <person name="Hauser L."/>
            <person name="Kyrpides N."/>
            <person name="Wiegel J."/>
        </authorList>
    </citation>
    <scope>NUCLEOTIDE SEQUENCE [LARGE SCALE GENOMIC DNA]</scope>
    <source>
        <strain evidence="9">ATCC BAA-1301 / DSM 18059 / JW/NM-WN-LF</strain>
    </source>
</reference>
<dbReference type="GO" id="GO:0005886">
    <property type="term" value="C:plasma membrane"/>
    <property type="evidence" value="ECO:0007669"/>
    <property type="project" value="UniProtKB-SubCell"/>
</dbReference>
<keyword evidence="4 6" id="KW-1133">Transmembrane helix</keyword>
<protein>
    <recommendedName>
        <fullName evidence="7">ABC3 transporter permease C-terminal domain-containing protein</fullName>
    </recommendedName>
</protein>
<sequence>MLWLKMLRDIWSNKGSYIACLVIVLLGLIVFTSFSIVSDNLVLSKDNFYSNQNFAHGFAEFQSIPKSRVDSLSQIEGIRQIDGRLVKDVRVYDSQRDESVYLRLVSLDLDNPNRLNNVKKLGGNQLQAGQLQAWIDNQFYDANQLQLGDTLEVIAEGRVQELTIQGKGMSPEFTYPLRTETELFPNPEQFGIAFLPYEDMSTLFPDQENRVNNLVFTINPKFKFSEVENLLEPELDQYGLQTIYSRENQTSHLILSEEVAMLERVSRALPLTFLSIAGIILFIMLKRLIEQQRGQIGILKAFGYTDREIVIHYLSYSILIGAVGGLAGSIIGMFLATPLTELLLEFFNVPRFYEGFSMYYLILGLALSLSVFVVAGYLGCRPAMDLKPAEAMKPPAPPSGKKVILEKIDLIWKMFTIQGKMAIRNIFRNRGRSIFLFVGITLSCAVVALTWSLNELIDLLIFYQHEEVETYDARVNLSNPVEIDVGRRELESNSVVEHVEPLNEIPITLSHLGNSEDIALLGITGTSDMYTILDSDENQIDLEKTQGIILSERLAEKLNVTQGDSLEFESPYLRNGDNSRPVEVDKTVPQYLGMNAYMEVGNLAGLLDQGNITTSYMVNLNDKNGETLLENLSLLKERYRESDVVSGIDGRHERIEQSEELMETFGSLIYIYVLFGVILCFAIIYSSSFIILSERSRELASMRVLGMTSREVFTVITFEQWFISIFAIITAVPLAQLMQWGMARNFSTDFYVLPGEMSTTALIAGVIITVFSIWTAQRFALRKVRNLSLVDVLKSRE</sequence>
<evidence type="ECO:0000313" key="9">
    <source>
        <dbReference type="Proteomes" id="UP000001683"/>
    </source>
</evidence>
<evidence type="ECO:0000259" key="7">
    <source>
        <dbReference type="Pfam" id="PF02687"/>
    </source>
</evidence>
<dbReference type="InterPro" id="IPR038766">
    <property type="entry name" value="Membrane_comp_ABC_pdt"/>
</dbReference>
<evidence type="ECO:0000256" key="2">
    <source>
        <dbReference type="ARBA" id="ARBA00022475"/>
    </source>
</evidence>
<keyword evidence="5 6" id="KW-0472">Membrane</keyword>
<organism evidence="8 9">
    <name type="scientific">Natranaerobius thermophilus (strain ATCC BAA-1301 / DSM 18059 / JW/NM-WN-LF)</name>
    <dbReference type="NCBI Taxonomy" id="457570"/>
    <lineage>
        <taxon>Bacteria</taxon>
        <taxon>Bacillati</taxon>
        <taxon>Bacillota</taxon>
        <taxon>Clostridia</taxon>
        <taxon>Natranaerobiales</taxon>
        <taxon>Natranaerobiaceae</taxon>
        <taxon>Natranaerobius</taxon>
    </lineage>
</organism>
<feature type="transmembrane region" description="Helical" evidence="6">
    <location>
        <begin position="669"/>
        <end position="692"/>
    </location>
</feature>
<dbReference type="STRING" id="457570.Nther_2083"/>
<evidence type="ECO:0000256" key="1">
    <source>
        <dbReference type="ARBA" id="ARBA00004651"/>
    </source>
</evidence>
<feature type="transmembrane region" description="Helical" evidence="6">
    <location>
        <begin position="310"/>
        <end position="336"/>
    </location>
</feature>
<keyword evidence="2" id="KW-1003">Cell membrane</keyword>
<gene>
    <name evidence="8" type="ordered locus">Nther_2083</name>
</gene>
<feature type="transmembrane region" description="Helical" evidence="6">
    <location>
        <begin position="434"/>
        <end position="453"/>
    </location>
</feature>
<comment type="subcellular location">
    <subcellularLocation>
        <location evidence="1">Cell membrane</location>
        <topology evidence="1">Multi-pass membrane protein</topology>
    </subcellularLocation>
</comment>
<dbReference type="AlphaFoldDB" id="B2A6X5"/>
<dbReference type="InterPro" id="IPR003838">
    <property type="entry name" value="ABC3_permease_C"/>
</dbReference>
<dbReference type="Proteomes" id="UP000001683">
    <property type="component" value="Chromosome"/>
</dbReference>
<feature type="domain" description="ABC3 transporter permease C-terminal" evidence="7">
    <location>
        <begin position="269"/>
        <end position="375"/>
    </location>
</feature>